<evidence type="ECO:0000313" key="13">
    <source>
        <dbReference type="Proteomes" id="UP000234789"/>
    </source>
</evidence>
<sequence>MDIGSELYRKTLLTISGNSLVEKLTLKYGGKLAAKFIASQELDGALQVIGDLNRKGIMVTLDHLGEGIRALSEASGYREEYIRLVRGIEQAGVNSNVSLKPTQMGLALDPEACYANIRAVVREAAASGNFVRIDMEDSPYTQATIDMVKRLHGEGLTNVGTVIQAYLRRTQADVRDLIQSGVNLRLVKGAYKEPAEVAYQKKSEVIDNFKAIIRMHLDQGVYTAIASHDDTIIRWVREYASANRIGQDKFEFQMLYGLRMNEQARLASEGYRVRCYVPYGKMWYPYYTRRLAEKPANLMMVLQNMFR</sequence>
<proteinExistence type="predicted"/>
<evidence type="ECO:0000256" key="10">
    <source>
        <dbReference type="PIRSR" id="PIRSR000196-2"/>
    </source>
</evidence>
<comment type="catalytic activity">
    <reaction evidence="8">
        <text>L-proline + a quinone = (S)-1-pyrroline-5-carboxylate + a quinol + H(+)</text>
        <dbReference type="Rhea" id="RHEA:23784"/>
        <dbReference type="ChEBI" id="CHEBI:15378"/>
        <dbReference type="ChEBI" id="CHEBI:17388"/>
        <dbReference type="ChEBI" id="CHEBI:24646"/>
        <dbReference type="ChEBI" id="CHEBI:60039"/>
        <dbReference type="ChEBI" id="CHEBI:132124"/>
        <dbReference type="EC" id="1.5.5.2"/>
    </reaction>
</comment>
<dbReference type="EC" id="1.5.5.2" evidence="2"/>
<dbReference type="UniPathway" id="UPA00261">
    <property type="reaction ID" value="UER00373"/>
</dbReference>
<feature type="binding site" evidence="10">
    <location>
        <position position="202"/>
    </location>
    <ligand>
        <name>FAD</name>
        <dbReference type="ChEBI" id="CHEBI:57692"/>
    </ligand>
</feature>
<dbReference type="Proteomes" id="UP000234789">
    <property type="component" value="Unassembled WGS sequence"/>
</dbReference>
<evidence type="ECO:0000256" key="3">
    <source>
        <dbReference type="ARBA" id="ARBA00022630"/>
    </source>
</evidence>
<keyword evidence="13" id="KW-1185">Reference proteome</keyword>
<organism evidence="12 13">
    <name type="scientific">Paenibacillus pasadenensis</name>
    <dbReference type="NCBI Taxonomy" id="217090"/>
    <lineage>
        <taxon>Bacteria</taxon>
        <taxon>Bacillati</taxon>
        <taxon>Bacillota</taxon>
        <taxon>Bacilli</taxon>
        <taxon>Bacillales</taxon>
        <taxon>Paenibacillaceae</taxon>
        <taxon>Paenibacillus</taxon>
    </lineage>
</organism>
<dbReference type="SUPFAM" id="SSF51730">
    <property type="entry name" value="FAD-linked oxidoreductase"/>
    <property type="match status" value="1"/>
</dbReference>
<dbReference type="Pfam" id="PF01619">
    <property type="entry name" value="Pro_dh"/>
    <property type="match status" value="1"/>
</dbReference>
<dbReference type="InterPro" id="IPR002872">
    <property type="entry name" value="Proline_DH_dom"/>
</dbReference>
<dbReference type="PANTHER" id="PTHR13914:SF0">
    <property type="entry name" value="PROLINE DEHYDROGENASE 1, MITOCHONDRIAL"/>
    <property type="match status" value="1"/>
</dbReference>
<evidence type="ECO:0000259" key="11">
    <source>
        <dbReference type="Pfam" id="PF01619"/>
    </source>
</evidence>
<dbReference type="PIRSF" id="PIRSF000196">
    <property type="entry name" value="Pro_dehydrog"/>
    <property type="match status" value="1"/>
</dbReference>
<accession>A0A2N5NCX8</accession>
<feature type="binding site" evidence="10">
    <location>
        <begin position="227"/>
        <end position="228"/>
    </location>
    <ligand>
        <name>FAD</name>
        <dbReference type="ChEBI" id="CHEBI:57692"/>
    </ligand>
</feature>
<evidence type="ECO:0000256" key="5">
    <source>
        <dbReference type="ARBA" id="ARBA00022827"/>
    </source>
</evidence>
<evidence type="ECO:0000256" key="6">
    <source>
        <dbReference type="ARBA" id="ARBA00023002"/>
    </source>
</evidence>
<protein>
    <recommendedName>
        <fullName evidence="2">proline dehydrogenase</fullName>
        <ecNumber evidence="2">1.5.5.2</ecNumber>
    </recommendedName>
</protein>
<dbReference type="GO" id="GO:0010133">
    <property type="term" value="P:L-proline catabolic process to L-glutamate"/>
    <property type="evidence" value="ECO:0007669"/>
    <property type="project" value="UniProtKB-UniPathway"/>
</dbReference>
<dbReference type="PANTHER" id="PTHR13914">
    <property type="entry name" value="PROLINE OXIDASE"/>
    <property type="match status" value="1"/>
</dbReference>
<reference evidence="12 13" key="1">
    <citation type="submission" date="2017-05" db="EMBL/GenBank/DDBJ databases">
        <title>Functional genome analysis of Paenibacillus pasadenensis strain R16: insights on endophytic life style and antifungal activity.</title>
        <authorList>
            <person name="Passera A."/>
            <person name="Marcolungo L."/>
            <person name="Casati P."/>
            <person name="Brasca M."/>
            <person name="Quaglino F."/>
            <person name="Delledonne M."/>
        </authorList>
    </citation>
    <scope>NUCLEOTIDE SEQUENCE [LARGE SCALE GENOMIC DNA]</scope>
    <source>
        <strain evidence="12 13">R16</strain>
    </source>
</reference>
<dbReference type="InterPro" id="IPR029041">
    <property type="entry name" value="FAD-linked_oxidoreductase-like"/>
</dbReference>
<feature type="binding site" evidence="9">
    <location>
        <position position="100"/>
    </location>
    <ligand>
        <name>substrate</name>
    </ligand>
</feature>
<dbReference type="AlphaFoldDB" id="A0A2N5NCX8"/>
<feature type="binding site" evidence="9">
    <location>
        <position position="290"/>
    </location>
    <ligand>
        <name>substrate</name>
    </ligand>
</feature>
<comment type="cofactor">
    <cofactor evidence="10">
        <name>FAD</name>
        <dbReference type="ChEBI" id="CHEBI:57692"/>
    </cofactor>
    <text evidence="10">Binds 1 FAD per subunit.</text>
</comment>
<feature type="binding site" evidence="9">
    <location>
        <position position="289"/>
    </location>
    <ligand>
        <name>substrate</name>
    </ligand>
</feature>
<keyword evidence="4 10" id="KW-0547">Nucleotide-binding</keyword>
<evidence type="ECO:0000256" key="8">
    <source>
        <dbReference type="ARBA" id="ARBA00048779"/>
    </source>
</evidence>
<dbReference type="InterPro" id="IPR015659">
    <property type="entry name" value="Proline_oxidase"/>
</dbReference>
<comment type="caution">
    <text evidence="12">The sequence shown here is derived from an EMBL/GenBank/DDBJ whole genome shotgun (WGS) entry which is preliminary data.</text>
</comment>
<feature type="domain" description="Proline dehydrogenase" evidence="11">
    <location>
        <begin position="46"/>
        <end position="298"/>
    </location>
</feature>
<dbReference type="GO" id="GO:0000166">
    <property type="term" value="F:nucleotide binding"/>
    <property type="evidence" value="ECO:0007669"/>
    <property type="project" value="UniProtKB-KW"/>
</dbReference>
<dbReference type="Gene3D" id="3.20.20.220">
    <property type="match status" value="1"/>
</dbReference>
<feature type="binding site" evidence="10">
    <location>
        <position position="135"/>
    </location>
    <ligand>
        <name>FAD</name>
        <dbReference type="ChEBI" id="CHEBI:57692"/>
    </ligand>
</feature>
<keyword evidence="6 12" id="KW-0560">Oxidoreductase</keyword>
<comment type="pathway">
    <text evidence="1">Amino-acid degradation; L-proline degradation into L-glutamate; L-glutamate from L-proline: step 1/2.</text>
</comment>
<dbReference type="GO" id="GO:0004657">
    <property type="term" value="F:proline dehydrogenase activity"/>
    <property type="evidence" value="ECO:0007669"/>
    <property type="project" value="UniProtKB-EC"/>
</dbReference>
<dbReference type="OrthoDB" id="9773461at2"/>
<feature type="binding site" evidence="10">
    <location>
        <begin position="188"/>
        <end position="190"/>
    </location>
    <ligand>
        <name>FAD</name>
        <dbReference type="ChEBI" id="CHEBI:57692"/>
    </ligand>
</feature>
<evidence type="ECO:0000256" key="2">
    <source>
        <dbReference type="ARBA" id="ARBA00012695"/>
    </source>
</evidence>
<dbReference type="EMBL" id="NFEZ01000001">
    <property type="protein sequence ID" value="PLT48192.1"/>
    <property type="molecule type" value="Genomic_DNA"/>
</dbReference>
<keyword evidence="3" id="KW-0285">Flavoprotein</keyword>
<keyword evidence="5 10" id="KW-0274">FAD</keyword>
<evidence type="ECO:0000256" key="1">
    <source>
        <dbReference type="ARBA" id="ARBA00004739"/>
    </source>
</evidence>
<dbReference type="RefSeq" id="WP_028598842.1">
    <property type="nucleotide sequence ID" value="NZ_BIMM01000141.1"/>
</dbReference>
<keyword evidence="7" id="KW-0642">Proline metabolism</keyword>
<evidence type="ECO:0000256" key="4">
    <source>
        <dbReference type="ARBA" id="ARBA00022741"/>
    </source>
</evidence>
<evidence type="ECO:0000256" key="7">
    <source>
        <dbReference type="ARBA" id="ARBA00023062"/>
    </source>
</evidence>
<gene>
    <name evidence="12" type="ORF">B8V81_0324</name>
</gene>
<evidence type="ECO:0000256" key="9">
    <source>
        <dbReference type="PIRSR" id="PIRSR000196-1"/>
    </source>
</evidence>
<evidence type="ECO:0000313" key="12">
    <source>
        <dbReference type="EMBL" id="PLT48192.1"/>
    </source>
</evidence>
<dbReference type="InterPro" id="IPR008219">
    <property type="entry name" value="PRODH_bac_arc"/>
</dbReference>
<feature type="binding site" evidence="10">
    <location>
        <position position="164"/>
    </location>
    <ligand>
        <name>FAD</name>
        <dbReference type="ChEBI" id="CHEBI:57692"/>
    </ligand>
</feature>
<name>A0A2N5NCX8_9BACL</name>